<evidence type="ECO:0000313" key="1">
    <source>
        <dbReference type="EMBL" id="QGW28695.1"/>
    </source>
</evidence>
<organism evidence="1 2">
    <name type="scientific">Phnomibacter ginsenosidimutans</name>
    <dbReference type="NCBI Taxonomy" id="2676868"/>
    <lineage>
        <taxon>Bacteria</taxon>
        <taxon>Pseudomonadati</taxon>
        <taxon>Bacteroidota</taxon>
        <taxon>Chitinophagia</taxon>
        <taxon>Chitinophagales</taxon>
        <taxon>Chitinophagaceae</taxon>
        <taxon>Phnomibacter</taxon>
    </lineage>
</organism>
<dbReference type="Gene3D" id="3.40.1000.10">
    <property type="entry name" value="Mog1/PsbP, alpha/beta/alpha sandwich"/>
    <property type="match status" value="1"/>
</dbReference>
<dbReference type="KEGG" id="fls:GLV81_11835"/>
<reference evidence="1 2" key="1">
    <citation type="submission" date="2019-11" db="EMBL/GenBank/DDBJ databases">
        <authorList>
            <person name="Im W.T."/>
        </authorList>
    </citation>
    <scope>NUCLEOTIDE SEQUENCE [LARGE SCALE GENOMIC DNA]</scope>
    <source>
        <strain evidence="1 2">SB-02</strain>
    </source>
</reference>
<sequence length="180" mass="20681">MKFWMALLLCSSNSVCMSQENVVIQRNTYSMMVDANLDIDSTGASNTDLIVRFPLKSVADRFSENINVMIDSVSGRGLSLKEYVRASAIYMKSRFSDIIMNESKELKSPNGQHYIELVYTASLNKFELQFEQRYIQTTNAVIVITFTAEQNQFNNYKEKARKILDSIKLNENPKFLTLEE</sequence>
<accession>A0A6I6GJX0</accession>
<gene>
    <name evidence="1" type="ORF">GLV81_11835</name>
</gene>
<dbReference type="EMBL" id="CP046566">
    <property type="protein sequence ID" value="QGW28695.1"/>
    <property type="molecule type" value="Genomic_DNA"/>
</dbReference>
<protein>
    <recommendedName>
        <fullName evidence="3">DUF1795 domain-containing protein</fullName>
    </recommendedName>
</protein>
<dbReference type="AlphaFoldDB" id="A0A6I6GJX0"/>
<evidence type="ECO:0008006" key="3">
    <source>
        <dbReference type="Google" id="ProtNLM"/>
    </source>
</evidence>
<dbReference type="RefSeq" id="WP_157479048.1">
    <property type="nucleotide sequence ID" value="NZ_CP046566.1"/>
</dbReference>
<keyword evidence="2" id="KW-1185">Reference proteome</keyword>
<dbReference type="Proteomes" id="UP000426027">
    <property type="component" value="Chromosome"/>
</dbReference>
<name>A0A6I6GJX0_9BACT</name>
<evidence type="ECO:0000313" key="2">
    <source>
        <dbReference type="Proteomes" id="UP000426027"/>
    </source>
</evidence>
<proteinExistence type="predicted"/>